<evidence type="ECO:0000256" key="1">
    <source>
        <dbReference type="ARBA" id="ARBA00009437"/>
    </source>
</evidence>
<dbReference type="PROSITE" id="PS50931">
    <property type="entry name" value="HTH_LYSR"/>
    <property type="match status" value="1"/>
</dbReference>
<evidence type="ECO:0000256" key="6">
    <source>
        <dbReference type="ARBA" id="ARBA00040885"/>
    </source>
</evidence>
<dbReference type="PANTHER" id="PTHR30346:SF28">
    <property type="entry name" value="HTH-TYPE TRANSCRIPTIONAL REGULATOR CYNR"/>
    <property type="match status" value="1"/>
</dbReference>
<evidence type="ECO:0000256" key="7">
    <source>
        <dbReference type="ARBA" id="ARBA00056658"/>
    </source>
</evidence>
<evidence type="ECO:0000259" key="8">
    <source>
        <dbReference type="PROSITE" id="PS50931"/>
    </source>
</evidence>
<organism evidence="9 10">
    <name type="scientific">Mycobacteroides immunogenum</name>
    <dbReference type="NCBI Taxonomy" id="83262"/>
    <lineage>
        <taxon>Bacteria</taxon>
        <taxon>Bacillati</taxon>
        <taxon>Actinomycetota</taxon>
        <taxon>Actinomycetes</taxon>
        <taxon>Mycobacteriales</taxon>
        <taxon>Mycobacteriaceae</taxon>
        <taxon>Mycobacteroides</taxon>
    </lineage>
</organism>
<dbReference type="Pfam" id="PF00126">
    <property type="entry name" value="HTH_1"/>
    <property type="match status" value="1"/>
</dbReference>
<evidence type="ECO:0000313" key="9">
    <source>
        <dbReference type="EMBL" id="OAT66599.1"/>
    </source>
</evidence>
<protein>
    <recommendedName>
        <fullName evidence="6">Probable hydrogen peroxide-inducible genes activator</fullName>
    </recommendedName>
</protein>
<dbReference type="RefSeq" id="WP_064633676.1">
    <property type="nucleotide sequence ID" value="NZ_LQYE01000032.1"/>
</dbReference>
<keyword evidence="5" id="KW-0804">Transcription</keyword>
<dbReference type="Gene3D" id="3.40.190.10">
    <property type="entry name" value="Periplasmic binding protein-like II"/>
    <property type="match status" value="2"/>
</dbReference>
<accession>A0A179V3U2</accession>
<dbReference type="GO" id="GO:0003677">
    <property type="term" value="F:DNA binding"/>
    <property type="evidence" value="ECO:0007669"/>
    <property type="project" value="UniProtKB-KW"/>
</dbReference>
<dbReference type="InterPro" id="IPR000847">
    <property type="entry name" value="LysR_HTH_N"/>
</dbReference>
<dbReference type="GO" id="GO:0032993">
    <property type="term" value="C:protein-DNA complex"/>
    <property type="evidence" value="ECO:0007669"/>
    <property type="project" value="TreeGrafter"/>
</dbReference>
<comment type="similarity">
    <text evidence="1">Belongs to the LysR transcriptional regulatory family.</text>
</comment>
<evidence type="ECO:0000256" key="2">
    <source>
        <dbReference type="ARBA" id="ARBA00023015"/>
    </source>
</evidence>
<dbReference type="InterPro" id="IPR036390">
    <property type="entry name" value="WH_DNA-bd_sf"/>
</dbReference>
<dbReference type="Proteomes" id="UP000186919">
    <property type="component" value="Unassembled WGS sequence"/>
</dbReference>
<dbReference type="InterPro" id="IPR005119">
    <property type="entry name" value="LysR_subst-bd"/>
</dbReference>
<dbReference type="Pfam" id="PF03466">
    <property type="entry name" value="LysR_substrate"/>
    <property type="match status" value="1"/>
</dbReference>
<dbReference type="SUPFAM" id="SSF46785">
    <property type="entry name" value="Winged helix' DNA-binding domain"/>
    <property type="match status" value="1"/>
</dbReference>
<evidence type="ECO:0000256" key="4">
    <source>
        <dbReference type="ARBA" id="ARBA00023159"/>
    </source>
</evidence>
<evidence type="ECO:0000313" key="10">
    <source>
        <dbReference type="Proteomes" id="UP000186919"/>
    </source>
</evidence>
<feature type="domain" description="HTH lysR-type" evidence="8">
    <location>
        <begin position="1"/>
        <end position="58"/>
    </location>
</feature>
<comment type="caution">
    <text evidence="9">The sequence shown here is derived from an EMBL/GenBank/DDBJ whole genome shotgun (WGS) entry which is preliminary data.</text>
</comment>
<keyword evidence="2" id="KW-0805">Transcription regulation</keyword>
<keyword evidence="3" id="KW-0238">DNA-binding</keyword>
<sequence length="300" mass="32966">MEIHHLRYFLAVARELSFTKAAQNLHMSVAPLSQRIKALENELGEQLFDRSTHHVALTNAGERLVPLARTIVSDFDALPRKLLLGMPAGAVRVGVTYALNGRSRRTISDVLAELSRDHTYIVNQVASRDMERQLLAGSIDLGVSRVPAASARVQARLLNTERLAILADASAFPGKVSVQLADLRGCTYVHGPEAWEIASMLEAQHVLFDSGVLNDSLTRCEDVSSMLLTLRNSTKITLRSLQSEELKGLDPAEFVLLPIDDLTVEIPTMLQWRAEDVDRLPIAEAIKSITAAVACERLGD</sequence>
<dbReference type="SUPFAM" id="SSF53850">
    <property type="entry name" value="Periplasmic binding protein-like II"/>
    <property type="match status" value="1"/>
</dbReference>
<dbReference type="PRINTS" id="PR00039">
    <property type="entry name" value="HTHLYSR"/>
</dbReference>
<dbReference type="Gene3D" id="1.10.10.10">
    <property type="entry name" value="Winged helix-like DNA-binding domain superfamily/Winged helix DNA-binding domain"/>
    <property type="match status" value="1"/>
</dbReference>
<evidence type="ECO:0000256" key="3">
    <source>
        <dbReference type="ARBA" id="ARBA00023125"/>
    </source>
</evidence>
<dbReference type="FunFam" id="1.10.10.10:FF:000001">
    <property type="entry name" value="LysR family transcriptional regulator"/>
    <property type="match status" value="1"/>
</dbReference>
<dbReference type="GO" id="GO:0003700">
    <property type="term" value="F:DNA-binding transcription factor activity"/>
    <property type="evidence" value="ECO:0007669"/>
    <property type="project" value="InterPro"/>
</dbReference>
<keyword evidence="4" id="KW-0010">Activator</keyword>
<comment type="function">
    <text evidence="7">Required for the induction the katG gene for catalase. Involved in the response to hydrogen peroxide.</text>
</comment>
<gene>
    <name evidence="9" type="ORF">AWB85_18045</name>
</gene>
<dbReference type="InterPro" id="IPR036388">
    <property type="entry name" value="WH-like_DNA-bd_sf"/>
</dbReference>
<proteinExistence type="inferred from homology"/>
<dbReference type="CDD" id="cd05466">
    <property type="entry name" value="PBP2_LTTR_substrate"/>
    <property type="match status" value="1"/>
</dbReference>
<dbReference type="PANTHER" id="PTHR30346">
    <property type="entry name" value="TRANSCRIPTIONAL DUAL REGULATOR HCAR-RELATED"/>
    <property type="match status" value="1"/>
</dbReference>
<reference evidence="9 10" key="1">
    <citation type="submission" date="2016-01" db="EMBL/GenBank/DDBJ databases">
        <title>Mycobacterium immunogenum strain CD11_6 genome sequencing and assembly.</title>
        <authorList>
            <person name="Kaur G."/>
            <person name="Nair G.R."/>
            <person name="Mayilraj S."/>
        </authorList>
    </citation>
    <scope>NUCLEOTIDE SEQUENCE [LARGE SCALE GENOMIC DNA]</scope>
    <source>
        <strain evidence="9 10">CD11-6</strain>
    </source>
</reference>
<dbReference type="EMBL" id="LQYE01000032">
    <property type="protein sequence ID" value="OAT66599.1"/>
    <property type="molecule type" value="Genomic_DNA"/>
</dbReference>
<dbReference type="AlphaFoldDB" id="A0A179V3U2"/>
<name>A0A179V3U2_9MYCO</name>
<evidence type="ECO:0000256" key="5">
    <source>
        <dbReference type="ARBA" id="ARBA00023163"/>
    </source>
</evidence>